<organism evidence="2 3">
    <name type="scientific">Caenorhabditis japonica</name>
    <dbReference type="NCBI Taxonomy" id="281687"/>
    <lineage>
        <taxon>Eukaryota</taxon>
        <taxon>Metazoa</taxon>
        <taxon>Ecdysozoa</taxon>
        <taxon>Nematoda</taxon>
        <taxon>Chromadorea</taxon>
        <taxon>Rhabditida</taxon>
        <taxon>Rhabditina</taxon>
        <taxon>Rhabditomorpha</taxon>
        <taxon>Rhabditoidea</taxon>
        <taxon>Rhabditidae</taxon>
        <taxon>Peloderinae</taxon>
        <taxon>Caenorhabditis</taxon>
    </lineage>
</organism>
<reference evidence="2" key="2">
    <citation type="submission" date="2022-06" db="UniProtKB">
        <authorList>
            <consortium name="EnsemblMetazoa"/>
        </authorList>
    </citation>
    <scope>IDENTIFICATION</scope>
    <source>
        <strain evidence="2">DF5081</strain>
    </source>
</reference>
<evidence type="ECO:0000313" key="2">
    <source>
        <dbReference type="EnsemblMetazoa" id="CJA40791.1"/>
    </source>
</evidence>
<proteinExistence type="predicted"/>
<evidence type="ECO:0000313" key="3">
    <source>
        <dbReference type="Proteomes" id="UP000005237"/>
    </source>
</evidence>
<dbReference type="Proteomes" id="UP000005237">
    <property type="component" value="Unassembled WGS sequence"/>
</dbReference>
<sequence length="69" mass="7852">MPTHSWEDNEPIFGTWYGLLSPKKLTTFPKPFHHDVQHNLMVLPSSATSEKEKHPGIRSILPKAMNSVN</sequence>
<accession>A0A8R1ENP2</accession>
<keyword evidence="3" id="KW-1185">Reference proteome</keyword>
<evidence type="ECO:0000256" key="1">
    <source>
        <dbReference type="SAM" id="MobiDB-lite"/>
    </source>
</evidence>
<dbReference type="AlphaFoldDB" id="A0A8R1ENP2"/>
<feature type="region of interest" description="Disordered" evidence="1">
    <location>
        <begin position="47"/>
        <end position="69"/>
    </location>
</feature>
<dbReference type="EnsemblMetazoa" id="CJA40791.1">
    <property type="protein sequence ID" value="CJA40791.1"/>
    <property type="gene ID" value="WBGene00216639"/>
</dbReference>
<protein>
    <submittedName>
        <fullName evidence="2">Uncharacterized protein</fullName>
    </submittedName>
</protein>
<name>A0A8R1ENP2_CAEJA</name>
<reference evidence="3" key="1">
    <citation type="submission" date="2010-08" db="EMBL/GenBank/DDBJ databases">
        <authorList>
            <consortium name="Caenorhabditis japonica Sequencing Consortium"/>
            <person name="Wilson R.K."/>
        </authorList>
    </citation>
    <scope>NUCLEOTIDE SEQUENCE [LARGE SCALE GENOMIC DNA]</scope>
    <source>
        <strain evidence="3">DF5081</strain>
    </source>
</reference>